<feature type="chain" id="PRO_5018013982" description="Fibronectin type-III domain-containing protein" evidence="1">
    <location>
        <begin position="29"/>
        <end position="142"/>
    </location>
</feature>
<sequence length="142" mass="13615">MRNKILGSVLAVGAAVGLGFVGSGAASAALPAFDLTDGGSSATTSTVVIDRSADGRGPYTCIAVARPNGLPPGVNIAIPSNPTVVPADRATRLTISNLAPNTAYTVTATCTELPGLDVGSATVAVQTTAGGGGGGGTGSLSF</sequence>
<reference evidence="2 3" key="1">
    <citation type="submission" date="2018-11" db="EMBL/GenBank/DDBJ databases">
        <title>Gordonia insulae sp. nov., isolated from an island soil.</title>
        <authorList>
            <person name="Kim Y.S."/>
            <person name="Kim S.B."/>
        </authorList>
    </citation>
    <scope>NUCLEOTIDE SEQUENCE [LARGE SCALE GENOMIC DNA]</scope>
    <source>
        <strain evidence="2 3">MMS17-SY073</strain>
    </source>
</reference>
<gene>
    <name evidence="2" type="ORF">D7316_04168</name>
</gene>
<evidence type="ECO:0000313" key="2">
    <source>
        <dbReference type="EMBL" id="AZG47557.1"/>
    </source>
</evidence>
<evidence type="ECO:0000313" key="3">
    <source>
        <dbReference type="Proteomes" id="UP000271469"/>
    </source>
</evidence>
<keyword evidence="3" id="KW-1185">Reference proteome</keyword>
<dbReference type="RefSeq" id="WP_124709895.1">
    <property type="nucleotide sequence ID" value="NZ_CP033972.1"/>
</dbReference>
<evidence type="ECO:0008006" key="4">
    <source>
        <dbReference type="Google" id="ProtNLM"/>
    </source>
</evidence>
<dbReference type="AlphaFoldDB" id="A0A3G8JR27"/>
<accession>A0A3G8JR27</accession>
<proteinExistence type="predicted"/>
<dbReference type="EMBL" id="CP033972">
    <property type="protein sequence ID" value="AZG47557.1"/>
    <property type="molecule type" value="Genomic_DNA"/>
</dbReference>
<organism evidence="2 3">
    <name type="scientific">Gordonia insulae</name>
    <dbReference type="NCBI Taxonomy" id="2420509"/>
    <lineage>
        <taxon>Bacteria</taxon>
        <taxon>Bacillati</taxon>
        <taxon>Actinomycetota</taxon>
        <taxon>Actinomycetes</taxon>
        <taxon>Mycobacteriales</taxon>
        <taxon>Gordoniaceae</taxon>
        <taxon>Gordonia</taxon>
    </lineage>
</organism>
<keyword evidence="1" id="KW-0732">Signal</keyword>
<name>A0A3G8JR27_9ACTN</name>
<dbReference type="Proteomes" id="UP000271469">
    <property type="component" value="Chromosome"/>
</dbReference>
<protein>
    <recommendedName>
        <fullName evidence="4">Fibronectin type-III domain-containing protein</fullName>
    </recommendedName>
</protein>
<feature type="signal peptide" evidence="1">
    <location>
        <begin position="1"/>
        <end position="28"/>
    </location>
</feature>
<dbReference type="KEGG" id="gom:D7316_04168"/>
<evidence type="ECO:0000256" key="1">
    <source>
        <dbReference type="SAM" id="SignalP"/>
    </source>
</evidence>